<protein>
    <submittedName>
        <fullName evidence="2">Uncharacterized protein</fullName>
    </submittedName>
</protein>
<dbReference type="Proteomes" id="UP000887565">
    <property type="component" value="Unplaced"/>
</dbReference>
<evidence type="ECO:0000313" key="2">
    <source>
        <dbReference type="WBParaSite" id="nRc.2.0.1.t36071-RA"/>
    </source>
</evidence>
<organism evidence="1 2">
    <name type="scientific">Romanomermis culicivorax</name>
    <name type="common">Nematode worm</name>
    <dbReference type="NCBI Taxonomy" id="13658"/>
    <lineage>
        <taxon>Eukaryota</taxon>
        <taxon>Metazoa</taxon>
        <taxon>Ecdysozoa</taxon>
        <taxon>Nematoda</taxon>
        <taxon>Enoplea</taxon>
        <taxon>Dorylaimia</taxon>
        <taxon>Mermithida</taxon>
        <taxon>Mermithoidea</taxon>
        <taxon>Mermithidae</taxon>
        <taxon>Romanomermis</taxon>
    </lineage>
</organism>
<keyword evidence="1" id="KW-1185">Reference proteome</keyword>
<evidence type="ECO:0000313" key="1">
    <source>
        <dbReference type="Proteomes" id="UP000887565"/>
    </source>
</evidence>
<accession>A0A915KDC7</accession>
<reference evidence="2" key="1">
    <citation type="submission" date="2022-11" db="UniProtKB">
        <authorList>
            <consortium name="WormBaseParasite"/>
        </authorList>
    </citation>
    <scope>IDENTIFICATION</scope>
</reference>
<proteinExistence type="predicted"/>
<dbReference type="WBParaSite" id="nRc.2.0.1.t36071-RA">
    <property type="protein sequence ID" value="nRc.2.0.1.t36071-RA"/>
    <property type="gene ID" value="nRc.2.0.1.g36071"/>
</dbReference>
<name>A0A915KDC7_ROMCU</name>
<dbReference type="AlphaFoldDB" id="A0A915KDC7"/>
<sequence>MGVAGIVMAIEMNGTGVARIMAVIGGIVRQQSWWQQIPPGGKIVPRQQGYRMVGLAMVLPDRFFKCRQFPEVVETASTADTPSIYRSN</sequence>